<comment type="subcellular location">
    <subcellularLocation>
        <location evidence="2">Cell inner membrane</location>
        <topology evidence="2">Multi-pass membrane protein</topology>
    </subcellularLocation>
</comment>
<dbReference type="Gene3D" id="1.20.1110.10">
    <property type="entry name" value="Calcium-transporting ATPase, transmembrane domain"/>
    <property type="match status" value="2"/>
</dbReference>
<dbReference type="Gene3D" id="3.40.50.1000">
    <property type="entry name" value="HAD superfamily/HAD-like"/>
    <property type="match status" value="1"/>
</dbReference>
<evidence type="ECO:0000313" key="20">
    <source>
        <dbReference type="EMBL" id="KEZ43232.1"/>
    </source>
</evidence>
<keyword evidence="15 18" id="KW-0472">Membrane</keyword>
<keyword evidence="12" id="KW-0460">Magnesium</keyword>
<feature type="transmembrane region" description="Helical" evidence="18">
    <location>
        <begin position="803"/>
        <end position="821"/>
    </location>
</feature>
<evidence type="ECO:0000313" key="21">
    <source>
        <dbReference type="Proteomes" id="UP000028545"/>
    </source>
</evidence>
<dbReference type="GO" id="GO:0016887">
    <property type="term" value="F:ATP hydrolysis activity"/>
    <property type="evidence" value="ECO:0007669"/>
    <property type="project" value="InterPro"/>
</dbReference>
<dbReference type="Gene3D" id="2.70.150.10">
    <property type="entry name" value="Calcium-transporting ATPase, cytoplasmic transduction domain A"/>
    <property type="match status" value="1"/>
</dbReference>
<keyword evidence="21" id="KW-1185">Reference proteome</keyword>
<comment type="function">
    <text evidence="1">Mediates magnesium influx to the cytosol.</text>
</comment>
<evidence type="ECO:0000256" key="6">
    <source>
        <dbReference type="ARBA" id="ARBA00022475"/>
    </source>
</evidence>
<keyword evidence="6" id="KW-1003">Cell membrane</keyword>
<evidence type="ECO:0000256" key="10">
    <source>
        <dbReference type="ARBA" id="ARBA00022741"/>
    </source>
</evidence>
<dbReference type="EMBL" id="JOWA01000095">
    <property type="protein sequence ID" value="KEZ43232.1"/>
    <property type="molecule type" value="Genomic_DNA"/>
</dbReference>
<accession>A0A084G7C0</accession>
<dbReference type="OMA" id="WTQEMVI"/>
<feature type="transmembrane region" description="Helical" evidence="18">
    <location>
        <begin position="862"/>
        <end position="882"/>
    </location>
</feature>
<keyword evidence="8" id="KW-0597">Phosphoprotein</keyword>
<comment type="similarity">
    <text evidence="3">Belongs to the cation transport ATPase (P-type) (TC 3.A.3) family. Type IIIB subfamily.</text>
</comment>
<keyword evidence="9 18" id="KW-0812">Transmembrane</keyword>
<dbReference type="InterPro" id="IPR004014">
    <property type="entry name" value="ATPase_P-typ_cation-transptr_N"/>
</dbReference>
<evidence type="ECO:0000256" key="15">
    <source>
        <dbReference type="ARBA" id="ARBA00023136"/>
    </source>
</evidence>
<organism evidence="20 21">
    <name type="scientific">Pseudallescheria apiosperma</name>
    <name type="common">Scedosporium apiospermum</name>
    <dbReference type="NCBI Taxonomy" id="563466"/>
    <lineage>
        <taxon>Eukaryota</taxon>
        <taxon>Fungi</taxon>
        <taxon>Dikarya</taxon>
        <taxon>Ascomycota</taxon>
        <taxon>Pezizomycotina</taxon>
        <taxon>Sordariomycetes</taxon>
        <taxon>Hypocreomycetidae</taxon>
        <taxon>Microascales</taxon>
        <taxon>Microascaceae</taxon>
        <taxon>Scedosporium</taxon>
    </lineage>
</organism>
<dbReference type="KEGG" id="sapo:SAPIO_CDS4915"/>
<feature type="domain" description="Cation-transporting P-type ATPase N-terminal" evidence="19">
    <location>
        <begin position="63"/>
        <end position="136"/>
    </location>
</feature>
<dbReference type="RefSeq" id="XP_016643031.1">
    <property type="nucleotide sequence ID" value="XM_016787356.1"/>
</dbReference>
<dbReference type="InterPro" id="IPR023298">
    <property type="entry name" value="ATPase_P-typ_TM_dom_sf"/>
</dbReference>
<dbReference type="GO" id="GO:0005886">
    <property type="term" value="C:plasma membrane"/>
    <property type="evidence" value="ECO:0007669"/>
    <property type="project" value="UniProtKB-SubCell"/>
</dbReference>
<dbReference type="InterPro" id="IPR001757">
    <property type="entry name" value="P_typ_ATPase"/>
</dbReference>
<comment type="catalytic activity">
    <reaction evidence="17">
        <text>Mg(2+)(out) + ATP + H2O = Mg(2+)(in) + ADP + phosphate + H(+)</text>
        <dbReference type="Rhea" id="RHEA:10260"/>
        <dbReference type="ChEBI" id="CHEBI:15377"/>
        <dbReference type="ChEBI" id="CHEBI:15378"/>
        <dbReference type="ChEBI" id="CHEBI:18420"/>
        <dbReference type="ChEBI" id="CHEBI:30616"/>
        <dbReference type="ChEBI" id="CHEBI:43474"/>
        <dbReference type="ChEBI" id="CHEBI:456216"/>
        <dbReference type="EC" id="7.2.2.14"/>
    </reaction>
</comment>
<dbReference type="PROSITE" id="PS00154">
    <property type="entry name" value="ATPASE_E1_E2"/>
    <property type="match status" value="1"/>
</dbReference>
<dbReference type="InterPro" id="IPR006415">
    <property type="entry name" value="P-type_ATPase_IIIB"/>
</dbReference>
<dbReference type="SMART" id="SM00831">
    <property type="entry name" value="Cation_ATPase_N"/>
    <property type="match status" value="1"/>
</dbReference>
<dbReference type="GeneID" id="27723987"/>
<evidence type="ECO:0000256" key="14">
    <source>
        <dbReference type="ARBA" id="ARBA00022989"/>
    </source>
</evidence>
<dbReference type="HOGENOM" id="CLU_002360_6_3_1"/>
<dbReference type="PRINTS" id="PR01836">
    <property type="entry name" value="MGATPASE"/>
</dbReference>
<dbReference type="InterPro" id="IPR023214">
    <property type="entry name" value="HAD_sf"/>
</dbReference>
<dbReference type="SFLD" id="SFLDF00027">
    <property type="entry name" value="p-type_atpase"/>
    <property type="match status" value="1"/>
</dbReference>
<dbReference type="SUPFAM" id="SSF56784">
    <property type="entry name" value="HAD-like"/>
    <property type="match status" value="1"/>
</dbReference>
<dbReference type="GO" id="GO:0005524">
    <property type="term" value="F:ATP binding"/>
    <property type="evidence" value="ECO:0007669"/>
    <property type="project" value="UniProtKB-KW"/>
</dbReference>
<proteinExistence type="inferred from homology"/>
<evidence type="ECO:0000256" key="13">
    <source>
        <dbReference type="ARBA" id="ARBA00022967"/>
    </source>
</evidence>
<evidence type="ECO:0000256" key="4">
    <source>
        <dbReference type="ARBA" id="ARBA00012786"/>
    </source>
</evidence>
<evidence type="ECO:0000256" key="2">
    <source>
        <dbReference type="ARBA" id="ARBA00004429"/>
    </source>
</evidence>
<dbReference type="InterPro" id="IPR018303">
    <property type="entry name" value="ATPase_P-typ_P_site"/>
</dbReference>
<evidence type="ECO:0000256" key="1">
    <source>
        <dbReference type="ARBA" id="ARBA00003954"/>
    </source>
</evidence>
<keyword evidence="7" id="KW-0997">Cell inner membrane</keyword>
<dbReference type="InterPro" id="IPR008250">
    <property type="entry name" value="ATPase_P-typ_transduc_dom_A_sf"/>
</dbReference>
<sequence>MSFLTDWLKARWQPAADKARSGRAKLRLHTLNKRSLQVASSTTSWQTPPSSSGDPTRDDILRAFACMPMEAVLDHLGTSLAGLSNIEAADRRLVKGPKVLSSHQPPSWFMLLLSVIPNPFNILLIFLAIINAAIPPPNWKGFAVLMAMVVVSCAVRFSQEYRSAMAMFRLQASISTSFKVCRPTARGDVLDKHPAPTEAEASTRDLVPGDVVLLSPGAVVPADCLILESSFLRIGQSTWTGESEPTAKMPIQDGGKDDIPIFDQANIIFMGTSVVSGSGAALVLRTGDDVLIASMAKELEKRRKVNAFQKGIRDVSWMLIGFMAVMVPVVLCVSGKTTGDWGNAALFSISVAVGLVPEMLPAIVNANLARGAYQLSKKKAIVKRLESVQNLGAMSVLCSDKTGTLTKDEISVRSYLDSTGKENIDVLKLATIDSSMQGSSGNNMDAAILNFRLANRISVPVAQHKKVMAIPFNFERRRSGCIVRGVTGANILICKGAFDEVLALCSSVRVDGQTARLDEKARRNLERKVGKLSAEGYRVLLVAMKQIPQFDLDDGDRLEALESQMILEGMVSFSDPLKDDAAQSITKLKALGVEVKILTGDNLAVALNVCRSLQLVNQDEVAEDEIQSISGPDLAQLEGDIEEFDQVVKSCKVFAKLTPDQKAMVVASLHKAGHCVGMLGDGVHDCIALREADVGISVDSGAAVAKDCAGLVPTEKGLMTSLQLLAQNLLYDISQIALPWDRVDAEYLQLPRTWRPVELLRFVIVLGPTSSTIDICTILLGWFFYGVQGAGDAHAVKLFQTHWFLQGSVSAALFSLVLALTPRLEPRFSGLFNNFDRLLTQTLIVHLLRTAKIPFLQSRASPVLVASTISIMVIGFVIPWIPPFQSAFSFAQPAASFIGFLAAELLVYCLEVQLVKVIYIRLFGSWL</sequence>
<dbReference type="InterPro" id="IPR023299">
    <property type="entry name" value="ATPase_P-typ_cyto_dom_N"/>
</dbReference>
<evidence type="ECO:0000256" key="11">
    <source>
        <dbReference type="ARBA" id="ARBA00022840"/>
    </source>
</evidence>
<evidence type="ECO:0000256" key="16">
    <source>
        <dbReference type="ARBA" id="ARBA00029806"/>
    </source>
</evidence>
<evidence type="ECO:0000256" key="5">
    <source>
        <dbReference type="ARBA" id="ARBA00013555"/>
    </source>
</evidence>
<dbReference type="SUPFAM" id="SSF81660">
    <property type="entry name" value="Metal cation-transporting ATPase, ATP-binding domain N"/>
    <property type="match status" value="1"/>
</dbReference>
<dbReference type="OrthoDB" id="158672at2759"/>
<feature type="transmembrane region" description="Helical" evidence="18">
    <location>
        <begin position="759"/>
        <end position="783"/>
    </location>
</feature>
<dbReference type="SFLD" id="SFLDG00002">
    <property type="entry name" value="C1.7:_P-type_atpase_like"/>
    <property type="match status" value="1"/>
</dbReference>
<dbReference type="GO" id="GO:0015444">
    <property type="term" value="F:P-type magnesium transporter activity"/>
    <property type="evidence" value="ECO:0007669"/>
    <property type="project" value="UniProtKB-EC"/>
</dbReference>
<dbReference type="EC" id="7.2.2.14" evidence="4"/>
<evidence type="ECO:0000256" key="3">
    <source>
        <dbReference type="ARBA" id="ARBA00008746"/>
    </source>
</evidence>
<dbReference type="InterPro" id="IPR006068">
    <property type="entry name" value="ATPase_P-typ_cation-transptr_C"/>
</dbReference>
<keyword evidence="10" id="KW-0547">Nucleotide-binding</keyword>
<dbReference type="Pfam" id="PF00690">
    <property type="entry name" value="Cation_ATPase_N"/>
    <property type="match status" value="1"/>
</dbReference>
<comment type="caution">
    <text evidence="20">The sequence shown here is derived from an EMBL/GenBank/DDBJ whole genome shotgun (WGS) entry which is preliminary data.</text>
</comment>
<dbReference type="Pfam" id="PF00689">
    <property type="entry name" value="Cation_ATPase_C"/>
    <property type="match status" value="1"/>
</dbReference>
<gene>
    <name evidence="20" type="ORF">SAPIO_CDS4915</name>
</gene>
<dbReference type="Proteomes" id="UP000028545">
    <property type="component" value="Unassembled WGS sequence"/>
</dbReference>
<dbReference type="AlphaFoldDB" id="A0A084G7C0"/>
<evidence type="ECO:0000256" key="7">
    <source>
        <dbReference type="ARBA" id="ARBA00022519"/>
    </source>
</evidence>
<keyword evidence="13" id="KW-1278">Translocase</keyword>
<dbReference type="PANTHER" id="PTHR42861">
    <property type="entry name" value="CALCIUM-TRANSPORTING ATPASE"/>
    <property type="match status" value="1"/>
</dbReference>
<dbReference type="Pfam" id="PF00122">
    <property type="entry name" value="E1-E2_ATPase"/>
    <property type="match status" value="1"/>
</dbReference>
<evidence type="ECO:0000256" key="9">
    <source>
        <dbReference type="ARBA" id="ARBA00022692"/>
    </source>
</evidence>
<feature type="transmembrane region" description="Helical" evidence="18">
    <location>
        <begin position="343"/>
        <end position="369"/>
    </location>
</feature>
<feature type="transmembrane region" description="Helical" evidence="18">
    <location>
        <begin position="139"/>
        <end position="157"/>
    </location>
</feature>
<evidence type="ECO:0000256" key="17">
    <source>
        <dbReference type="ARBA" id="ARBA00047295"/>
    </source>
</evidence>
<keyword evidence="14 18" id="KW-1133">Transmembrane helix</keyword>
<dbReference type="InterPro" id="IPR059000">
    <property type="entry name" value="ATPase_P-type_domA"/>
</dbReference>
<feature type="transmembrane region" description="Helical" evidence="18">
    <location>
        <begin position="108"/>
        <end position="133"/>
    </location>
</feature>
<feature type="transmembrane region" description="Helical" evidence="18">
    <location>
        <begin position="894"/>
        <end position="919"/>
    </location>
</feature>
<dbReference type="NCBIfam" id="TIGR01494">
    <property type="entry name" value="ATPase_P-type"/>
    <property type="match status" value="1"/>
</dbReference>
<dbReference type="SUPFAM" id="SSF81653">
    <property type="entry name" value="Calcium ATPase, transduction domain A"/>
    <property type="match status" value="1"/>
</dbReference>
<dbReference type="SUPFAM" id="SSF81665">
    <property type="entry name" value="Calcium ATPase, transmembrane domain M"/>
    <property type="match status" value="1"/>
</dbReference>
<feature type="transmembrane region" description="Helical" evidence="18">
    <location>
        <begin position="311"/>
        <end position="331"/>
    </location>
</feature>
<name>A0A084G7C0_PSEDA</name>
<dbReference type="VEuPathDB" id="FungiDB:SAPIO_CDS4915"/>
<protein>
    <recommendedName>
        <fullName evidence="5">Magnesium-transporting ATPase, P-type 1</fullName>
        <ecNumber evidence="4">7.2.2.14</ecNumber>
    </recommendedName>
    <alternativeName>
        <fullName evidence="16">Mg(2+) transport ATPase, P-type 1</fullName>
    </alternativeName>
</protein>
<dbReference type="Gene3D" id="3.40.1110.10">
    <property type="entry name" value="Calcium-transporting ATPase, cytoplasmic domain N"/>
    <property type="match status" value="1"/>
</dbReference>
<evidence type="ECO:0000256" key="12">
    <source>
        <dbReference type="ARBA" id="ARBA00022842"/>
    </source>
</evidence>
<keyword evidence="11" id="KW-0067">ATP-binding</keyword>
<evidence type="ECO:0000256" key="18">
    <source>
        <dbReference type="SAM" id="Phobius"/>
    </source>
</evidence>
<dbReference type="SFLD" id="SFLDS00003">
    <property type="entry name" value="Haloacid_Dehalogenase"/>
    <property type="match status" value="1"/>
</dbReference>
<dbReference type="InterPro" id="IPR036412">
    <property type="entry name" value="HAD-like_sf"/>
</dbReference>
<dbReference type="InterPro" id="IPR044492">
    <property type="entry name" value="P_typ_ATPase_HD_dom"/>
</dbReference>
<evidence type="ECO:0000256" key="8">
    <source>
        <dbReference type="ARBA" id="ARBA00022553"/>
    </source>
</evidence>
<evidence type="ECO:0000259" key="19">
    <source>
        <dbReference type="SMART" id="SM00831"/>
    </source>
</evidence>
<dbReference type="Pfam" id="PF13246">
    <property type="entry name" value="Cation_ATPase"/>
    <property type="match status" value="1"/>
</dbReference>
<reference evidence="20 21" key="1">
    <citation type="journal article" date="2014" name="Genome Announc.">
        <title>Draft genome sequence of the pathogenic fungus Scedosporium apiospermum.</title>
        <authorList>
            <person name="Vandeputte P."/>
            <person name="Ghamrawi S."/>
            <person name="Rechenmann M."/>
            <person name="Iltis A."/>
            <person name="Giraud S."/>
            <person name="Fleury M."/>
            <person name="Thornton C."/>
            <person name="Delhaes L."/>
            <person name="Meyer W."/>
            <person name="Papon N."/>
            <person name="Bouchara J.P."/>
        </authorList>
    </citation>
    <scope>NUCLEOTIDE SEQUENCE [LARGE SCALE GENOMIC DNA]</scope>
    <source>
        <strain evidence="20 21">IHEM 14462</strain>
    </source>
</reference>